<evidence type="ECO:0000313" key="1">
    <source>
        <dbReference type="EMBL" id="RKU47893.1"/>
    </source>
</evidence>
<reference evidence="1 2" key="1">
    <citation type="submission" date="2018-08" db="EMBL/GenBank/DDBJ databases">
        <title>Draft genome of the lignicolous fungus Coniochaeta pulveracea.</title>
        <authorList>
            <person name="Borstlap C.J."/>
            <person name="De Witt R.N."/>
            <person name="Botha A."/>
            <person name="Volschenk H."/>
        </authorList>
    </citation>
    <scope>NUCLEOTIDE SEQUENCE [LARGE SCALE GENOMIC DNA]</scope>
    <source>
        <strain evidence="1 2">CAB683</strain>
    </source>
</reference>
<dbReference type="AlphaFoldDB" id="A0A420YJ35"/>
<gene>
    <name evidence="1" type="ORF">DL546_008978</name>
</gene>
<dbReference type="Proteomes" id="UP000275385">
    <property type="component" value="Unassembled WGS sequence"/>
</dbReference>
<keyword evidence="2" id="KW-1185">Reference proteome</keyword>
<evidence type="ECO:0000313" key="2">
    <source>
        <dbReference type="Proteomes" id="UP000275385"/>
    </source>
</evidence>
<comment type="caution">
    <text evidence="1">The sequence shown here is derived from an EMBL/GenBank/DDBJ whole genome shotgun (WGS) entry which is preliminary data.</text>
</comment>
<dbReference type="EMBL" id="QVQW01000007">
    <property type="protein sequence ID" value="RKU47893.1"/>
    <property type="molecule type" value="Genomic_DNA"/>
</dbReference>
<accession>A0A420YJ35</accession>
<proteinExistence type="predicted"/>
<organism evidence="1 2">
    <name type="scientific">Coniochaeta pulveracea</name>
    <dbReference type="NCBI Taxonomy" id="177199"/>
    <lineage>
        <taxon>Eukaryota</taxon>
        <taxon>Fungi</taxon>
        <taxon>Dikarya</taxon>
        <taxon>Ascomycota</taxon>
        <taxon>Pezizomycotina</taxon>
        <taxon>Sordariomycetes</taxon>
        <taxon>Sordariomycetidae</taxon>
        <taxon>Coniochaetales</taxon>
        <taxon>Coniochaetaceae</taxon>
        <taxon>Coniochaeta</taxon>
    </lineage>
</organism>
<sequence>MWSFPKEPEAQSRKKQGASGCCPCRRAFFQEIGTRPTDSFPTYNVTYARALCDFLRLAGRLFVSNPPRPTSRILLARLASNRIEDGLGGQNKFVSCGVEKARELPALPVRVHRMIDDGGPGEAQLPPPFHNSRLSPHFMLRQAQAQVHATLPPPSFLSHLPPALSYPLFEA</sequence>
<protein>
    <submittedName>
        <fullName evidence="1">Uncharacterized protein</fullName>
    </submittedName>
</protein>
<name>A0A420YJ35_9PEZI</name>